<feature type="domain" description="DUF3899" evidence="2">
    <location>
        <begin position="44"/>
        <end position="124"/>
    </location>
</feature>
<evidence type="ECO:0000313" key="4">
    <source>
        <dbReference type="Proteomes" id="UP000824221"/>
    </source>
</evidence>
<comment type="caution">
    <text evidence="3">The sequence shown here is derived from an EMBL/GenBank/DDBJ whole genome shotgun (WGS) entry which is preliminary data.</text>
</comment>
<dbReference type="Pfam" id="PF13038">
    <property type="entry name" value="DUF3899"/>
    <property type="match status" value="1"/>
</dbReference>
<evidence type="ECO:0000259" key="2">
    <source>
        <dbReference type="Pfam" id="PF13038"/>
    </source>
</evidence>
<reference evidence="3" key="2">
    <citation type="submission" date="2021-04" db="EMBL/GenBank/DDBJ databases">
        <authorList>
            <person name="Gilroy R."/>
        </authorList>
    </citation>
    <scope>NUCLEOTIDE SEQUENCE</scope>
    <source>
        <strain evidence="3">CHK156-179</strain>
    </source>
</reference>
<keyword evidence="1" id="KW-1133">Transmembrane helix</keyword>
<name>A0A9D2H267_9FIRM</name>
<reference evidence="3" key="1">
    <citation type="journal article" date="2021" name="PeerJ">
        <title>Extensive microbial diversity within the chicken gut microbiome revealed by metagenomics and culture.</title>
        <authorList>
            <person name="Gilroy R."/>
            <person name="Ravi A."/>
            <person name="Getino M."/>
            <person name="Pursley I."/>
            <person name="Horton D.L."/>
            <person name="Alikhan N.F."/>
            <person name="Baker D."/>
            <person name="Gharbi K."/>
            <person name="Hall N."/>
            <person name="Watson M."/>
            <person name="Adriaenssens E.M."/>
            <person name="Foster-Nyarko E."/>
            <person name="Jarju S."/>
            <person name="Secka A."/>
            <person name="Antonio M."/>
            <person name="Oren A."/>
            <person name="Chaudhuri R.R."/>
            <person name="La Ragione R."/>
            <person name="Hildebrand F."/>
            <person name="Pallen M.J."/>
        </authorList>
    </citation>
    <scope>NUCLEOTIDE SEQUENCE</scope>
    <source>
        <strain evidence="3">CHK156-179</strain>
    </source>
</reference>
<feature type="transmembrane region" description="Helical" evidence="1">
    <location>
        <begin position="36"/>
        <end position="58"/>
    </location>
</feature>
<proteinExistence type="predicted"/>
<keyword evidence="1" id="KW-0472">Membrane</keyword>
<dbReference type="Proteomes" id="UP000824221">
    <property type="component" value="Unassembled WGS sequence"/>
</dbReference>
<protein>
    <submittedName>
        <fullName evidence="3">DUF3899 domain-containing protein</fullName>
    </submittedName>
</protein>
<keyword evidence="1" id="KW-0812">Transmembrane</keyword>
<dbReference type="EMBL" id="DXAJ01000033">
    <property type="protein sequence ID" value="HJA02151.1"/>
    <property type="molecule type" value="Genomic_DNA"/>
</dbReference>
<evidence type="ECO:0000313" key="3">
    <source>
        <dbReference type="EMBL" id="HJA02151.1"/>
    </source>
</evidence>
<accession>A0A9D2H267</accession>
<dbReference type="InterPro" id="IPR025007">
    <property type="entry name" value="DUF3899"/>
</dbReference>
<feature type="transmembrane region" description="Helical" evidence="1">
    <location>
        <begin position="6"/>
        <end position="24"/>
    </location>
</feature>
<organism evidence="3 4">
    <name type="scientific">Candidatus Gallimonas gallistercoris</name>
    <dbReference type="NCBI Taxonomy" id="2838602"/>
    <lineage>
        <taxon>Bacteria</taxon>
        <taxon>Bacillati</taxon>
        <taxon>Bacillota</taxon>
        <taxon>Clostridia</taxon>
        <taxon>Candidatus Gallimonas</taxon>
    </lineage>
</organism>
<sequence>MKTVYRYLITACVGFLIALLIAVLKNGFTETDVAVAMQIWCDAFFVSGVFLTCGGLIVVASNGGVFDMLGYAVSLLWYTFKSSKVERKYKTFYDYREARKDRKRSVSYVLIVGLAFIAVSVVFLILYETVGAA</sequence>
<dbReference type="AlphaFoldDB" id="A0A9D2H267"/>
<evidence type="ECO:0000256" key="1">
    <source>
        <dbReference type="SAM" id="Phobius"/>
    </source>
</evidence>
<feature type="transmembrane region" description="Helical" evidence="1">
    <location>
        <begin position="106"/>
        <end position="127"/>
    </location>
</feature>
<gene>
    <name evidence="3" type="ORF">H9797_02070</name>
</gene>